<feature type="compositionally biased region" description="Polar residues" evidence="1">
    <location>
        <begin position="1"/>
        <end position="10"/>
    </location>
</feature>
<reference evidence="2" key="1">
    <citation type="submission" date="2021-02" db="EMBL/GenBank/DDBJ databases">
        <title>Psilocybe cubensis genome.</title>
        <authorList>
            <person name="Mckernan K.J."/>
            <person name="Crawford S."/>
            <person name="Trippe A."/>
            <person name="Kane L.T."/>
            <person name="Mclaughlin S."/>
        </authorList>
    </citation>
    <scope>NUCLEOTIDE SEQUENCE [LARGE SCALE GENOMIC DNA]</scope>
    <source>
        <strain evidence="2">MGC-MH-2018</strain>
    </source>
</reference>
<comment type="caution">
    <text evidence="2">The sequence shown here is derived from an EMBL/GenBank/DDBJ whole genome shotgun (WGS) entry which is preliminary data.</text>
</comment>
<organism evidence="2">
    <name type="scientific">Psilocybe cubensis</name>
    <name type="common">Psychedelic mushroom</name>
    <name type="synonym">Stropharia cubensis</name>
    <dbReference type="NCBI Taxonomy" id="181762"/>
    <lineage>
        <taxon>Eukaryota</taxon>
        <taxon>Fungi</taxon>
        <taxon>Dikarya</taxon>
        <taxon>Basidiomycota</taxon>
        <taxon>Agaricomycotina</taxon>
        <taxon>Agaricomycetes</taxon>
        <taxon>Agaricomycetidae</taxon>
        <taxon>Agaricales</taxon>
        <taxon>Agaricineae</taxon>
        <taxon>Strophariaceae</taxon>
        <taxon>Psilocybe</taxon>
    </lineage>
</organism>
<dbReference type="AlphaFoldDB" id="A0A8H7XTZ2"/>
<protein>
    <submittedName>
        <fullName evidence="2">Uncharacterized protein</fullName>
    </submittedName>
</protein>
<sequence>MSFNKHNCVNSADGKRPDAPVDVPPASPACICCVLLPMAGLLNTDSVDSTCLQPTNSSDTTPTEPAYRQLPTVECVCGCISLQQTAHAASSKQPHQVKKKPVQSIPLWHAFVQQVQPAVPPKQQAIASCQNPMKGGVKRQDTLIVEDLPRKDIGGEKPRSLKRSNTEIFIL</sequence>
<gene>
    <name evidence="2" type="ORF">JR316_009196</name>
</gene>
<dbReference type="EMBL" id="JAFIQS010000009">
    <property type="protein sequence ID" value="KAG5165615.1"/>
    <property type="molecule type" value="Genomic_DNA"/>
</dbReference>
<accession>A0A8H7XTZ2</accession>
<feature type="region of interest" description="Disordered" evidence="1">
    <location>
        <begin position="1"/>
        <end position="20"/>
    </location>
</feature>
<proteinExistence type="predicted"/>
<name>A0A8H7XTZ2_PSICU</name>
<evidence type="ECO:0000313" key="2">
    <source>
        <dbReference type="EMBL" id="KAG5165615.1"/>
    </source>
</evidence>
<evidence type="ECO:0000256" key="1">
    <source>
        <dbReference type="SAM" id="MobiDB-lite"/>
    </source>
</evidence>